<protein>
    <recommendedName>
        <fullName evidence="1">Calponin-homology (CH) domain-containing protein</fullName>
    </recommendedName>
</protein>
<dbReference type="InterPro" id="IPR036872">
    <property type="entry name" value="CH_dom_sf"/>
</dbReference>
<dbReference type="Gene3D" id="1.10.418.10">
    <property type="entry name" value="Calponin-like domain"/>
    <property type="match status" value="1"/>
</dbReference>
<keyword evidence="3" id="KW-1185">Reference proteome</keyword>
<dbReference type="Proteomes" id="UP000472272">
    <property type="component" value="Chromosome 4"/>
</dbReference>
<name>A0A670I3D1_PODMU</name>
<sequence length="303" mass="34360">MLYPTGETHKTIEGILTTSELLSGIITTKFRYFSAELEKMLERLKSESSYPTRRARSKFELLVFPDEGTEEYAFYEKVISAVQNWFTLFGWSKGPNPISIPHSLRRDVCKIQMAPSDEKLRQNLGKDIKTIYDLLLHLSGQLLPGISSSQSLPCDPIERVILVLHRVSAVEGDTESSAENSEHVPRISADPLSSNIYSSSERILLIWMNRNFEKTRTIVWKDSKKGDIPPTRWIVNFDKDLLDGLVLAAQVAKYCPYLISTHFVNMYTNPQTSEQCLHNCLILVNAFHAISLDIHVLVSGSKL</sequence>
<dbReference type="PANTHER" id="PTHR45912">
    <property type="entry name" value="CILIA- AND FLAGELLA-ASSOCIATED PROTEIN 47"/>
    <property type="match status" value="1"/>
</dbReference>
<evidence type="ECO:0000259" key="1">
    <source>
        <dbReference type="PROSITE" id="PS50021"/>
    </source>
</evidence>
<feature type="domain" description="Calponin-homology (CH)" evidence="1">
    <location>
        <begin position="198"/>
        <end position="303"/>
    </location>
</feature>
<dbReference type="AlphaFoldDB" id="A0A670I3D1"/>
<dbReference type="GO" id="GO:0005929">
    <property type="term" value="C:cilium"/>
    <property type="evidence" value="ECO:0007669"/>
    <property type="project" value="TreeGrafter"/>
</dbReference>
<evidence type="ECO:0000313" key="2">
    <source>
        <dbReference type="Ensembl" id="ENSPMRP00000005960.1"/>
    </source>
</evidence>
<reference evidence="2" key="2">
    <citation type="submission" date="2025-08" db="UniProtKB">
        <authorList>
            <consortium name="Ensembl"/>
        </authorList>
    </citation>
    <scope>IDENTIFICATION</scope>
</reference>
<proteinExistence type="predicted"/>
<accession>A0A670I3D1</accession>
<dbReference type="PANTHER" id="PTHR45912:SF3">
    <property type="entry name" value="CILIA- AND FLAGELLA-ASSOCIATED PROTEIN 47"/>
    <property type="match status" value="1"/>
</dbReference>
<organism evidence="2 3">
    <name type="scientific">Podarcis muralis</name>
    <name type="common">Wall lizard</name>
    <name type="synonym">Lacerta muralis</name>
    <dbReference type="NCBI Taxonomy" id="64176"/>
    <lineage>
        <taxon>Eukaryota</taxon>
        <taxon>Metazoa</taxon>
        <taxon>Chordata</taxon>
        <taxon>Craniata</taxon>
        <taxon>Vertebrata</taxon>
        <taxon>Euteleostomi</taxon>
        <taxon>Lepidosauria</taxon>
        <taxon>Squamata</taxon>
        <taxon>Bifurcata</taxon>
        <taxon>Unidentata</taxon>
        <taxon>Episquamata</taxon>
        <taxon>Laterata</taxon>
        <taxon>Lacertibaenia</taxon>
        <taxon>Lacertidae</taxon>
        <taxon>Podarcis</taxon>
    </lineage>
</organism>
<reference evidence="2 3" key="1">
    <citation type="journal article" date="2019" name="Proc. Natl. Acad. Sci. U.S.A.">
        <title>Regulatory changes in pterin and carotenoid genes underlie balanced color polymorphisms in the wall lizard.</title>
        <authorList>
            <person name="Andrade P."/>
            <person name="Pinho C."/>
            <person name="Perez I de Lanuza G."/>
            <person name="Afonso S."/>
            <person name="Brejcha J."/>
            <person name="Rubin C.J."/>
            <person name="Wallerman O."/>
            <person name="Pereira P."/>
            <person name="Sabatino S.J."/>
            <person name="Bellati A."/>
            <person name="Pellitteri-Rosa D."/>
            <person name="Bosakova Z."/>
            <person name="Bunikis I."/>
            <person name="Carretero M.A."/>
            <person name="Feiner N."/>
            <person name="Marsik P."/>
            <person name="Pauperio F."/>
            <person name="Salvi D."/>
            <person name="Soler L."/>
            <person name="While G.M."/>
            <person name="Uller T."/>
            <person name="Font E."/>
            <person name="Andersson L."/>
            <person name="Carneiro M."/>
        </authorList>
    </citation>
    <scope>NUCLEOTIDE SEQUENCE</scope>
</reference>
<dbReference type="OMA" id="CCHFDPR"/>
<dbReference type="PROSITE" id="PS50021">
    <property type="entry name" value="CH"/>
    <property type="match status" value="1"/>
</dbReference>
<dbReference type="InterPro" id="IPR001715">
    <property type="entry name" value="CH_dom"/>
</dbReference>
<reference evidence="2" key="3">
    <citation type="submission" date="2025-09" db="UniProtKB">
        <authorList>
            <consortium name="Ensembl"/>
        </authorList>
    </citation>
    <scope>IDENTIFICATION</scope>
</reference>
<dbReference type="GeneTree" id="ENSGT00940000163254"/>
<evidence type="ECO:0000313" key="3">
    <source>
        <dbReference type="Proteomes" id="UP000472272"/>
    </source>
</evidence>
<dbReference type="Ensembl" id="ENSPMRT00000006337.1">
    <property type="protein sequence ID" value="ENSPMRP00000005960.1"/>
    <property type="gene ID" value="ENSPMRG00000004042.1"/>
</dbReference>
<dbReference type="SUPFAM" id="SSF47576">
    <property type="entry name" value="Calponin-homology domain, CH-domain"/>
    <property type="match status" value="1"/>
</dbReference>
<dbReference type="GO" id="GO:0007288">
    <property type="term" value="P:sperm axoneme assembly"/>
    <property type="evidence" value="ECO:0007669"/>
    <property type="project" value="TreeGrafter"/>
</dbReference>